<comment type="caution">
    <text evidence="1">The sequence shown here is derived from an EMBL/GenBank/DDBJ whole genome shotgun (WGS) entry which is preliminary data.</text>
</comment>
<dbReference type="EMBL" id="JASCZI010271953">
    <property type="protein sequence ID" value="MED6218277.1"/>
    <property type="molecule type" value="Genomic_DNA"/>
</dbReference>
<name>A0ABU6Z6Q3_9FABA</name>
<accession>A0ABU6Z6Q3</accession>
<sequence>MCRSPNGTAPANLHVAREIPKDDDGGDVDPTMPSFNLGINQDEIDVSGRLSPETIDVDGSPLVPIRVIIPPDFNEVERERVYRWVMDDKEPKKCNNCLVQRIPGDGNKTRRVVVIEREKMDQQSDTKSMLHVWHYSFNCCLHSRRLVCYDAIRGFSHALHP</sequence>
<gene>
    <name evidence="1" type="ORF">PIB30_025368</name>
</gene>
<dbReference type="Proteomes" id="UP001341840">
    <property type="component" value="Unassembled WGS sequence"/>
</dbReference>
<proteinExistence type="predicted"/>
<reference evidence="1 2" key="1">
    <citation type="journal article" date="2023" name="Plants (Basel)">
        <title>Bridging the Gap: Combining Genomics and Transcriptomics Approaches to Understand Stylosanthes scabra, an Orphan Legume from the Brazilian Caatinga.</title>
        <authorList>
            <person name="Ferreira-Neto J.R.C."/>
            <person name="da Silva M.D."/>
            <person name="Binneck E."/>
            <person name="de Melo N.F."/>
            <person name="da Silva R.H."/>
            <person name="de Melo A.L.T.M."/>
            <person name="Pandolfi V."/>
            <person name="Bustamante F.O."/>
            <person name="Brasileiro-Vidal A.C."/>
            <person name="Benko-Iseppon A.M."/>
        </authorList>
    </citation>
    <scope>NUCLEOTIDE SEQUENCE [LARGE SCALE GENOMIC DNA]</scope>
    <source>
        <tissue evidence="1">Leaves</tissue>
    </source>
</reference>
<keyword evidence="2" id="KW-1185">Reference proteome</keyword>
<evidence type="ECO:0000313" key="2">
    <source>
        <dbReference type="Proteomes" id="UP001341840"/>
    </source>
</evidence>
<protein>
    <submittedName>
        <fullName evidence="1">Uncharacterized protein</fullName>
    </submittedName>
</protein>
<evidence type="ECO:0000313" key="1">
    <source>
        <dbReference type="EMBL" id="MED6218277.1"/>
    </source>
</evidence>
<organism evidence="1 2">
    <name type="scientific">Stylosanthes scabra</name>
    <dbReference type="NCBI Taxonomy" id="79078"/>
    <lineage>
        <taxon>Eukaryota</taxon>
        <taxon>Viridiplantae</taxon>
        <taxon>Streptophyta</taxon>
        <taxon>Embryophyta</taxon>
        <taxon>Tracheophyta</taxon>
        <taxon>Spermatophyta</taxon>
        <taxon>Magnoliopsida</taxon>
        <taxon>eudicotyledons</taxon>
        <taxon>Gunneridae</taxon>
        <taxon>Pentapetalae</taxon>
        <taxon>rosids</taxon>
        <taxon>fabids</taxon>
        <taxon>Fabales</taxon>
        <taxon>Fabaceae</taxon>
        <taxon>Papilionoideae</taxon>
        <taxon>50 kb inversion clade</taxon>
        <taxon>dalbergioids sensu lato</taxon>
        <taxon>Dalbergieae</taxon>
        <taxon>Pterocarpus clade</taxon>
        <taxon>Stylosanthes</taxon>
    </lineage>
</organism>